<dbReference type="InterPro" id="IPR000192">
    <property type="entry name" value="Aminotrans_V_dom"/>
</dbReference>
<sequence>MNPFIAHEGIYMLSHSVGLPLVGAEQAAASAFWQPWQRGDAEIWNHWLGEITRFREQLAMLMNTEMANICPQSSLSSAVSKIVFSLPTRPQRPVILLSEEDFPSIAFALQKTASLGYQLKFISTDTDISDLAQWDQQMTSDVGMVLVTHVQSNNGRQLPVQKITELARQKGVLSLVDVAQSAAIIPIDLQQWQADFVVGSSVKWIGGGPGAAFLWVDPEIIDQCQPDNVGWFSHENPFEFDIHQFRYASDALRFWGGTPSVYPYALAANSLTQINAMGVDKIRQNNIALSEMIIQAVPHSALISPRLDAQRSGTLILNFGQFQQQVVSCLNESKVHFDTRVKGIRLSPHGCNTAAQIEAIIGCF</sequence>
<dbReference type="EMBL" id="CP103416">
    <property type="protein sequence ID" value="UVW33803.1"/>
    <property type="molecule type" value="Genomic_DNA"/>
</dbReference>
<dbReference type="PANTHER" id="PTHR43586">
    <property type="entry name" value="CYSTEINE DESULFURASE"/>
    <property type="match status" value="1"/>
</dbReference>
<dbReference type="Pfam" id="PF00266">
    <property type="entry name" value="Aminotran_5"/>
    <property type="match status" value="1"/>
</dbReference>
<gene>
    <name evidence="3" type="ORF">NYF23_07045</name>
</gene>
<dbReference type="InterPro" id="IPR015422">
    <property type="entry name" value="PyrdxlP-dep_Trfase_small"/>
</dbReference>
<proteinExistence type="predicted"/>
<keyword evidence="4" id="KW-1185">Reference proteome</keyword>
<dbReference type="InterPro" id="IPR015421">
    <property type="entry name" value="PyrdxlP-dep_Trfase_major"/>
</dbReference>
<evidence type="ECO:0000313" key="4">
    <source>
        <dbReference type="Proteomes" id="UP001059934"/>
    </source>
</evidence>
<protein>
    <submittedName>
        <fullName evidence="3">Aminotransferase class V-fold PLP-dependent enzyme</fullName>
    </submittedName>
</protein>
<dbReference type="GO" id="GO:0008483">
    <property type="term" value="F:transaminase activity"/>
    <property type="evidence" value="ECO:0007669"/>
    <property type="project" value="UniProtKB-KW"/>
</dbReference>
<evidence type="ECO:0000259" key="2">
    <source>
        <dbReference type="Pfam" id="PF00266"/>
    </source>
</evidence>
<keyword evidence="3" id="KW-0032">Aminotransferase</keyword>
<keyword evidence="1" id="KW-0663">Pyridoxal phosphate</keyword>
<reference evidence="3" key="1">
    <citation type="submission" date="2022-08" db="EMBL/GenBank/DDBJ databases">
        <title>Catabolic pathway analysis in culturable SAR92 clade bacteria reveals their overlooked roles in DMSP degradation in coastal seas.</title>
        <authorList>
            <person name="He X."/>
            <person name="Zhang X."/>
            <person name="Zhang Y."/>
        </authorList>
    </citation>
    <scope>NUCLEOTIDE SEQUENCE</scope>
    <source>
        <strain evidence="3">H455</strain>
    </source>
</reference>
<dbReference type="SUPFAM" id="SSF53383">
    <property type="entry name" value="PLP-dependent transferases"/>
    <property type="match status" value="1"/>
</dbReference>
<organism evidence="3 4">
    <name type="scientific">SAR92 clade bacterium H455</name>
    <dbReference type="NCBI Taxonomy" id="2974818"/>
    <lineage>
        <taxon>Bacteria</taxon>
        <taxon>Pseudomonadati</taxon>
        <taxon>Pseudomonadota</taxon>
        <taxon>Gammaproteobacteria</taxon>
        <taxon>Cellvibrionales</taxon>
        <taxon>Porticoccaceae</taxon>
        <taxon>SAR92 clade</taxon>
    </lineage>
</organism>
<accession>A0ABY5TIU1</accession>
<dbReference type="Proteomes" id="UP001059934">
    <property type="component" value="Chromosome"/>
</dbReference>
<dbReference type="Gene3D" id="3.40.640.10">
    <property type="entry name" value="Type I PLP-dependent aspartate aminotransferase-like (Major domain)"/>
    <property type="match status" value="1"/>
</dbReference>
<evidence type="ECO:0000256" key="1">
    <source>
        <dbReference type="ARBA" id="ARBA00022898"/>
    </source>
</evidence>
<feature type="domain" description="Aminotransferase class V" evidence="2">
    <location>
        <begin position="51"/>
        <end position="336"/>
    </location>
</feature>
<keyword evidence="3" id="KW-0808">Transferase</keyword>
<dbReference type="Gene3D" id="3.90.1150.10">
    <property type="entry name" value="Aspartate Aminotransferase, domain 1"/>
    <property type="match status" value="1"/>
</dbReference>
<dbReference type="PANTHER" id="PTHR43586:SF4">
    <property type="entry name" value="ISOPENICILLIN N EPIMERASE"/>
    <property type="match status" value="1"/>
</dbReference>
<evidence type="ECO:0000313" key="3">
    <source>
        <dbReference type="EMBL" id="UVW33803.1"/>
    </source>
</evidence>
<name>A0ABY5TIU1_9GAMM</name>
<dbReference type="InterPro" id="IPR015424">
    <property type="entry name" value="PyrdxlP-dep_Trfase"/>
</dbReference>